<organism evidence="1 2">
    <name type="scientific">Aurantibacter aestuarii</name>
    <dbReference type="NCBI Taxonomy" id="1266046"/>
    <lineage>
        <taxon>Bacteria</taxon>
        <taxon>Pseudomonadati</taxon>
        <taxon>Bacteroidota</taxon>
        <taxon>Flavobacteriia</taxon>
        <taxon>Flavobacteriales</taxon>
        <taxon>Flavobacteriaceae</taxon>
        <taxon>Aurantibacter</taxon>
    </lineage>
</organism>
<reference evidence="1 2" key="1">
    <citation type="submission" date="2018-03" db="EMBL/GenBank/DDBJ databases">
        <title>Mesoflavibacter sp. HG37 and Mesoflavibacter sp. HG96 sp.nov., two marine bacteria isolated from seawater of Western Pacific Ocean.</title>
        <authorList>
            <person name="Cheng H."/>
            <person name="Wu Y.-H."/>
            <person name="Guo L.-L."/>
            <person name="Xu X.-W."/>
        </authorList>
    </citation>
    <scope>NUCLEOTIDE SEQUENCE [LARGE SCALE GENOMIC DNA]</scope>
    <source>
        <strain evidence="1 2">KCTC 32269</strain>
    </source>
</reference>
<dbReference type="InterPro" id="IPR034660">
    <property type="entry name" value="DinB/YfiT-like"/>
</dbReference>
<dbReference type="InterPro" id="IPR011463">
    <property type="entry name" value="DUF1569"/>
</dbReference>
<dbReference type="Gene3D" id="1.20.120.450">
    <property type="entry name" value="dinb family like domain"/>
    <property type="match status" value="1"/>
</dbReference>
<accession>A0A2T1N8A7</accession>
<dbReference type="RefSeq" id="WP_106463242.1">
    <property type="nucleotide sequence ID" value="NZ_PXOQ01000009.1"/>
</dbReference>
<protein>
    <recommendedName>
        <fullName evidence="3">DUF1569 domain-containing protein</fullName>
    </recommendedName>
</protein>
<name>A0A2T1N8A7_9FLAO</name>
<dbReference type="AlphaFoldDB" id="A0A2T1N8A7"/>
<keyword evidence="2" id="KW-1185">Reference proteome</keyword>
<dbReference type="Pfam" id="PF07606">
    <property type="entry name" value="DUF1569"/>
    <property type="match status" value="1"/>
</dbReference>
<sequence length="150" mass="17729">MDKYINKIEQHLIHFNTENKAVSNRGVDWHLDHSLRVMVSVTSQLKKSNPDDYIKTFNLKRDLIFLTKQIPTGQVQAPKHVNTLTKINKEEVLSLLEKVKINNSQYLKLPKNAYFNHPFFGHLNRKQTKRFLEVHTHHHLKIIDRILTSK</sequence>
<dbReference type="OrthoDB" id="981199at2"/>
<dbReference type="Proteomes" id="UP000238426">
    <property type="component" value="Unassembled WGS sequence"/>
</dbReference>
<evidence type="ECO:0000313" key="2">
    <source>
        <dbReference type="Proteomes" id="UP000238426"/>
    </source>
</evidence>
<gene>
    <name evidence="1" type="ORF">C7H52_07300</name>
</gene>
<comment type="caution">
    <text evidence="1">The sequence shown here is derived from an EMBL/GenBank/DDBJ whole genome shotgun (WGS) entry which is preliminary data.</text>
</comment>
<evidence type="ECO:0000313" key="1">
    <source>
        <dbReference type="EMBL" id="PSG88104.1"/>
    </source>
</evidence>
<dbReference type="EMBL" id="PXOQ01000009">
    <property type="protein sequence ID" value="PSG88104.1"/>
    <property type="molecule type" value="Genomic_DNA"/>
</dbReference>
<evidence type="ECO:0008006" key="3">
    <source>
        <dbReference type="Google" id="ProtNLM"/>
    </source>
</evidence>
<proteinExistence type="predicted"/>